<evidence type="ECO:0000256" key="2">
    <source>
        <dbReference type="ARBA" id="ARBA00007637"/>
    </source>
</evidence>
<feature type="domain" description="NAD-dependent epimerase/dehydratase" evidence="3">
    <location>
        <begin position="8"/>
        <end position="232"/>
    </location>
</feature>
<dbReference type="Gene3D" id="3.40.50.720">
    <property type="entry name" value="NAD(P)-binding Rossmann-like Domain"/>
    <property type="match status" value="1"/>
</dbReference>
<comment type="similarity">
    <text evidence="2">Belongs to the NAD(P)-dependent epimerase/dehydratase family.</text>
</comment>
<accession>A0A7G9L457</accession>
<dbReference type="Proteomes" id="UP000515861">
    <property type="component" value="Chromosome"/>
</dbReference>
<gene>
    <name evidence="4" type="ORF">H8M03_03440</name>
</gene>
<dbReference type="InterPro" id="IPR036291">
    <property type="entry name" value="NAD(P)-bd_dom_sf"/>
</dbReference>
<dbReference type="RefSeq" id="WP_187480361.1">
    <property type="nucleotide sequence ID" value="NZ_CP060697.1"/>
</dbReference>
<keyword evidence="5" id="KW-1185">Reference proteome</keyword>
<dbReference type="PANTHER" id="PTHR43000">
    <property type="entry name" value="DTDP-D-GLUCOSE 4,6-DEHYDRATASE-RELATED"/>
    <property type="match status" value="1"/>
</dbReference>
<proteinExistence type="inferred from homology"/>
<dbReference type="KEGG" id="ssau:H8M03_03440"/>
<name>A0A7G9L457_9SPHN</name>
<dbReference type="Pfam" id="PF01370">
    <property type="entry name" value="Epimerase"/>
    <property type="match status" value="1"/>
</dbReference>
<evidence type="ECO:0000313" key="5">
    <source>
        <dbReference type="Proteomes" id="UP000515861"/>
    </source>
</evidence>
<sequence length="298" mass="31175">MVATGDLIAVTGGTGVVGRRLVTDLVDDGFRVRVLSRSAPDDDIEHVAVDFSDDRPLPSGALDGCAAVAHLAAHIPASQESEGAAPAAFQTNVFGLLKLLAAMEEAGVTRLIQTTSANAYAPGVSCAAEDDPMFPSARAPFYLSSKLVQDVLGAYWHRNRGIAVTTLRLSSVYGAGVETSLLTRFVRLLRDGTPIRLANGGSFAVDFVEVGDVSRAIRLFLANEETGAFNIAGGEKNSLLDVCAQLVELTGAGPEALIVERGEQAEAGFPAIDIAKAARLGFTPTPLRKGLERLVAST</sequence>
<evidence type="ECO:0000313" key="4">
    <source>
        <dbReference type="EMBL" id="QNM83406.1"/>
    </source>
</evidence>
<evidence type="ECO:0000256" key="1">
    <source>
        <dbReference type="ARBA" id="ARBA00005125"/>
    </source>
</evidence>
<reference evidence="4 5" key="1">
    <citation type="submission" date="2020-08" db="EMBL/GenBank/DDBJ databases">
        <title>Sphingomonas sp. sand1-3 16S ribosomal RNA gene Genome sequencing and assembly.</title>
        <authorList>
            <person name="Kang M."/>
        </authorList>
    </citation>
    <scope>NUCLEOTIDE SEQUENCE [LARGE SCALE GENOMIC DNA]</scope>
    <source>
        <strain evidence="5">sand1-3</strain>
    </source>
</reference>
<comment type="pathway">
    <text evidence="1">Bacterial outer membrane biogenesis; LPS O-antigen biosynthesis.</text>
</comment>
<protein>
    <submittedName>
        <fullName evidence="4">NAD(P)-dependent oxidoreductase</fullName>
    </submittedName>
</protein>
<dbReference type="CDD" id="cd08946">
    <property type="entry name" value="SDR_e"/>
    <property type="match status" value="1"/>
</dbReference>
<dbReference type="SUPFAM" id="SSF51735">
    <property type="entry name" value="NAD(P)-binding Rossmann-fold domains"/>
    <property type="match status" value="1"/>
</dbReference>
<dbReference type="EMBL" id="CP060697">
    <property type="protein sequence ID" value="QNM83406.1"/>
    <property type="molecule type" value="Genomic_DNA"/>
</dbReference>
<dbReference type="AlphaFoldDB" id="A0A7G9L457"/>
<organism evidence="4 5">
    <name type="scientific">Sphingomonas sabuli</name>
    <dbReference type="NCBI Taxonomy" id="2764186"/>
    <lineage>
        <taxon>Bacteria</taxon>
        <taxon>Pseudomonadati</taxon>
        <taxon>Pseudomonadota</taxon>
        <taxon>Alphaproteobacteria</taxon>
        <taxon>Sphingomonadales</taxon>
        <taxon>Sphingomonadaceae</taxon>
        <taxon>Sphingomonas</taxon>
    </lineage>
</organism>
<dbReference type="InterPro" id="IPR001509">
    <property type="entry name" value="Epimerase_deHydtase"/>
</dbReference>
<evidence type="ECO:0000259" key="3">
    <source>
        <dbReference type="Pfam" id="PF01370"/>
    </source>
</evidence>